<dbReference type="InterPro" id="IPR023996">
    <property type="entry name" value="TonB-dep_OMP_SusC/RagA"/>
</dbReference>
<evidence type="ECO:0000256" key="3">
    <source>
        <dbReference type="ARBA" id="ARBA00022452"/>
    </source>
</evidence>
<sequence length="1077" mass="117771">MRKVYSRSEMIQSSIKRLMGVCFMTFLTLSLSVTTAFGQERTISGVITSGEDGSTLPGVTVLVKGTTNGTITDIDGNYKISVPEDATLVVSFVGFKTQEFPVGTRSSIDVTLDIDISTLEEVVVVGYGTQKKSDLTGAVASISGDKLRGTVVTNMDQALQGRIAGVQVNQNSGAPGGAVSIRIRGTSSVSGGNEPLYVIDGIPIDGGGPTITGFDWSGGANGQNKVNPLAAINPNDIVSIEVLKDASATAIYGSRAANGVVMVTTRRGKSGEAMITYDGYYAFQSLPKKVDMMNLREYAEFQNSVSTEIDGINVNERFLDPSILGEGTDWQEEVFEVAPMQSHQMSFAGGNDAFTYALSGGYFSQDGIIIGSGFERVSMRLNVDAKVNEWAKVGTSISYADIDEVITLNDGGDGVIAQSLVMSPAVPVRDLDGNFAGPTANSAEIGANPVALALMRNNTLEREQLYANFFADLQLMKGLKFRTEYGISKNHSLNRAFHPTYQWGVLSNDVNSLNQSESTGDFWLVKNYFTYTLQSGIHDFTALLGQEAQKSTYRGSSFQKTGFVDENITTPNQGQNSANPIGGYQGANTLSSYYTRLNYILSDKYLFTVTGRYDGSSRFGPNNKYGFFPSASFAWRVMNEEFMPKSKVLSDLKLRLGYGEVGNQSIANYAYGSGLTTENTWIGTGSRNSRFANPDVKWEASRQMNLGVDLSLWAGRIDLTVDAYNRQSRDLLLELTSIPASIRGDIGAPYYNVGQMENKGIEISLNTRNIEANKFSWTTDIAYTLNRNKVLNIDQPYTQNLYWYAGFQTVTRTTSGNPIGSFYGYQTDGIFTDAEDIRNSPTQVDDQSIEGNQNLIHQRDGVWIGDQKFKDLNGDGVIDVNDQTSIGNPNPKFTGGINNTFSYAGLTLNVYFTGSYGGKILNFQRVRNEGMSSLNNNQAATVVNRARVEFINPDDPDADLTNPDDIRLANPGTDIPRFSPTDNNTNDRMSDRWIEDGSYLRLQNVSLSYQLPKGMLNKVKVSSMRVYVNAQNLYTFTNYTGLDPEIGAFNQNALLQNVDMGRYPSPRVVTLGTSITF</sequence>
<dbReference type="SUPFAM" id="SSF56935">
    <property type="entry name" value="Porins"/>
    <property type="match status" value="1"/>
</dbReference>
<dbReference type="Pfam" id="PF07715">
    <property type="entry name" value="Plug"/>
    <property type="match status" value="1"/>
</dbReference>
<comment type="caution">
    <text evidence="10">The sequence shown here is derived from an EMBL/GenBank/DDBJ whole genome shotgun (WGS) entry which is preliminary data.</text>
</comment>
<name>A0ABW7NED3_9BACT</name>
<evidence type="ECO:0000313" key="11">
    <source>
        <dbReference type="Proteomes" id="UP001610063"/>
    </source>
</evidence>
<dbReference type="RefSeq" id="WP_395419105.1">
    <property type="nucleotide sequence ID" value="NZ_JBIPKE010000020.1"/>
</dbReference>
<keyword evidence="11" id="KW-1185">Reference proteome</keyword>
<keyword evidence="6 7" id="KW-0998">Cell outer membrane</keyword>
<accession>A0ABW7NED3</accession>
<keyword evidence="4 7" id="KW-0812">Transmembrane</keyword>
<reference evidence="10 11" key="1">
    <citation type="journal article" date="2013" name="Int. J. Syst. Evol. Microbiol.">
        <title>Marinoscillum luteum sp. nov., isolated from marine sediment.</title>
        <authorList>
            <person name="Cha I.T."/>
            <person name="Park S.J."/>
            <person name="Kim S.J."/>
            <person name="Kim J.G."/>
            <person name="Jung M.Y."/>
            <person name="Shin K.S."/>
            <person name="Kwon K.K."/>
            <person name="Yang S.H."/>
            <person name="Seo Y.S."/>
            <person name="Rhee S.K."/>
        </authorList>
    </citation>
    <scope>NUCLEOTIDE SEQUENCE [LARGE SCALE GENOMIC DNA]</scope>
    <source>
        <strain evidence="10 11">KCTC 23939</strain>
    </source>
</reference>
<dbReference type="Gene3D" id="2.40.170.20">
    <property type="entry name" value="TonB-dependent receptor, beta-barrel domain"/>
    <property type="match status" value="1"/>
</dbReference>
<feature type="domain" description="TonB-dependent receptor plug" evidence="9">
    <location>
        <begin position="132"/>
        <end position="260"/>
    </location>
</feature>
<keyword evidence="2 7" id="KW-0813">Transport</keyword>
<keyword evidence="5 7" id="KW-0472">Membrane</keyword>
<evidence type="ECO:0000256" key="4">
    <source>
        <dbReference type="ARBA" id="ARBA00022692"/>
    </source>
</evidence>
<evidence type="ECO:0000256" key="7">
    <source>
        <dbReference type="PROSITE-ProRule" id="PRU01360"/>
    </source>
</evidence>
<evidence type="ECO:0000256" key="2">
    <source>
        <dbReference type="ARBA" id="ARBA00022448"/>
    </source>
</evidence>
<dbReference type="Gene3D" id="2.60.40.1120">
    <property type="entry name" value="Carboxypeptidase-like, regulatory domain"/>
    <property type="match status" value="1"/>
</dbReference>
<dbReference type="NCBIfam" id="TIGR04057">
    <property type="entry name" value="SusC_RagA_signa"/>
    <property type="match status" value="1"/>
</dbReference>
<evidence type="ECO:0000256" key="5">
    <source>
        <dbReference type="ARBA" id="ARBA00023136"/>
    </source>
</evidence>
<evidence type="ECO:0000313" key="10">
    <source>
        <dbReference type="EMBL" id="MFH6985702.1"/>
    </source>
</evidence>
<dbReference type="InterPro" id="IPR012910">
    <property type="entry name" value="Plug_dom"/>
</dbReference>
<feature type="region of interest" description="Disordered" evidence="8">
    <location>
        <begin position="953"/>
        <end position="989"/>
    </location>
</feature>
<dbReference type="NCBIfam" id="TIGR04056">
    <property type="entry name" value="OMP_RagA_SusC"/>
    <property type="match status" value="1"/>
</dbReference>
<dbReference type="Pfam" id="PF13715">
    <property type="entry name" value="CarbopepD_reg_2"/>
    <property type="match status" value="1"/>
</dbReference>
<comment type="subcellular location">
    <subcellularLocation>
        <location evidence="1 7">Cell outer membrane</location>
        <topology evidence="1 7">Multi-pass membrane protein</topology>
    </subcellularLocation>
</comment>
<dbReference type="InterPro" id="IPR008969">
    <property type="entry name" value="CarboxyPept-like_regulatory"/>
</dbReference>
<dbReference type="InterPro" id="IPR036942">
    <property type="entry name" value="Beta-barrel_TonB_sf"/>
</dbReference>
<dbReference type="Gene3D" id="2.170.130.10">
    <property type="entry name" value="TonB-dependent receptor, plug domain"/>
    <property type="match status" value="1"/>
</dbReference>
<evidence type="ECO:0000259" key="9">
    <source>
        <dbReference type="Pfam" id="PF07715"/>
    </source>
</evidence>
<dbReference type="Proteomes" id="UP001610063">
    <property type="component" value="Unassembled WGS sequence"/>
</dbReference>
<keyword evidence="3 7" id="KW-1134">Transmembrane beta strand</keyword>
<dbReference type="SUPFAM" id="SSF49464">
    <property type="entry name" value="Carboxypeptidase regulatory domain-like"/>
    <property type="match status" value="1"/>
</dbReference>
<dbReference type="InterPro" id="IPR039426">
    <property type="entry name" value="TonB-dep_rcpt-like"/>
</dbReference>
<dbReference type="InterPro" id="IPR037066">
    <property type="entry name" value="Plug_dom_sf"/>
</dbReference>
<organism evidence="10 11">
    <name type="scientific">Marinoscillum luteum</name>
    <dbReference type="NCBI Taxonomy" id="861051"/>
    <lineage>
        <taxon>Bacteria</taxon>
        <taxon>Pseudomonadati</taxon>
        <taxon>Bacteroidota</taxon>
        <taxon>Cytophagia</taxon>
        <taxon>Cytophagales</taxon>
        <taxon>Reichenbachiellaceae</taxon>
        <taxon>Marinoscillum</taxon>
    </lineage>
</organism>
<dbReference type="PROSITE" id="PS52016">
    <property type="entry name" value="TONB_DEPENDENT_REC_3"/>
    <property type="match status" value="1"/>
</dbReference>
<proteinExistence type="inferred from homology"/>
<dbReference type="EMBL" id="JBIPKE010000020">
    <property type="protein sequence ID" value="MFH6985702.1"/>
    <property type="molecule type" value="Genomic_DNA"/>
</dbReference>
<comment type="similarity">
    <text evidence="7">Belongs to the TonB-dependent receptor family.</text>
</comment>
<evidence type="ECO:0000256" key="6">
    <source>
        <dbReference type="ARBA" id="ARBA00023237"/>
    </source>
</evidence>
<evidence type="ECO:0000256" key="8">
    <source>
        <dbReference type="SAM" id="MobiDB-lite"/>
    </source>
</evidence>
<gene>
    <name evidence="10" type="ORF">ACHKAR_19775</name>
</gene>
<protein>
    <submittedName>
        <fullName evidence="10">SusC/RagA family TonB-linked outer membrane protein</fullName>
    </submittedName>
</protein>
<evidence type="ECO:0000256" key="1">
    <source>
        <dbReference type="ARBA" id="ARBA00004571"/>
    </source>
</evidence>
<dbReference type="InterPro" id="IPR023997">
    <property type="entry name" value="TonB-dep_OMP_SusC/RagA_CS"/>
</dbReference>